<dbReference type="InterPro" id="IPR029058">
    <property type="entry name" value="AB_hydrolase_fold"/>
</dbReference>
<reference evidence="2" key="1">
    <citation type="submission" date="2022-12" db="EMBL/GenBank/DDBJ databases">
        <title>Paraconexibacter alkalitolerans sp. nov. and Baekduia alba sp. nov., isolated from soil and emended description of the genera Paraconexibacter (Chun et al., 2020) and Baekduia (An et al., 2020).</title>
        <authorList>
            <person name="Vieira S."/>
            <person name="Huber K.J."/>
            <person name="Geppert A."/>
            <person name="Wolf J."/>
            <person name="Neumann-Schaal M."/>
            <person name="Muesken M."/>
            <person name="Overmann J."/>
        </authorList>
    </citation>
    <scope>NUCLEOTIDE SEQUENCE</scope>
    <source>
        <strain evidence="2">AEG42_29</strain>
    </source>
</reference>
<dbReference type="EMBL" id="CP114014">
    <property type="protein sequence ID" value="XAY03785.1"/>
    <property type="molecule type" value="Genomic_DNA"/>
</dbReference>
<dbReference type="GO" id="GO:0046464">
    <property type="term" value="P:acylglycerol catabolic process"/>
    <property type="evidence" value="ECO:0007669"/>
    <property type="project" value="TreeGrafter"/>
</dbReference>
<dbReference type="PRINTS" id="PR00111">
    <property type="entry name" value="ABHYDROLASE"/>
</dbReference>
<dbReference type="InterPro" id="IPR000073">
    <property type="entry name" value="AB_hydrolase_1"/>
</dbReference>
<gene>
    <name evidence="2" type="ORF">DSM112329_00606</name>
</gene>
<feature type="domain" description="AB hydrolase-1" evidence="1">
    <location>
        <begin position="12"/>
        <end position="248"/>
    </location>
</feature>
<dbReference type="Gene3D" id="3.40.50.1820">
    <property type="entry name" value="alpha/beta hydrolase"/>
    <property type="match status" value="1"/>
</dbReference>
<accession>A0AAU7AQL2</accession>
<dbReference type="GO" id="GO:0047372">
    <property type="term" value="F:monoacylglycerol lipase activity"/>
    <property type="evidence" value="ECO:0007669"/>
    <property type="project" value="TreeGrafter"/>
</dbReference>
<dbReference type="SUPFAM" id="SSF53474">
    <property type="entry name" value="alpha/beta-Hydrolases"/>
    <property type="match status" value="1"/>
</dbReference>
<sequence>MDLNHKRTGSGPPLLLIHGLAGSRGSFDPIIDELAQHREVIAIDLPGFGDTPPLPGEATIPAYADAVTGFIEAQGLRGVDVVGSSMGARLAVELARRGGGVVGKVVALDPGGFWGTGTKRFFKGSVGASIALVNLIRPLLPFLTGNPVTRTLLLIQFSARPWALQRDTVLPELRGFTAPSTKSAFRNLTAVPQEGAPAGTLSTPVLLVWGKQDRVTPPGQSARALELFPDAELKLIDKCGHFPHWDQPRQTIDLILANTG</sequence>
<proteinExistence type="predicted"/>
<dbReference type="AlphaFoldDB" id="A0AAU7AQL2"/>
<dbReference type="GO" id="GO:0016020">
    <property type="term" value="C:membrane"/>
    <property type="evidence" value="ECO:0007669"/>
    <property type="project" value="TreeGrafter"/>
</dbReference>
<dbReference type="PANTHER" id="PTHR43798:SF5">
    <property type="entry name" value="MONOACYLGLYCEROL LIPASE ABHD6"/>
    <property type="match status" value="1"/>
</dbReference>
<dbReference type="InterPro" id="IPR050266">
    <property type="entry name" value="AB_hydrolase_sf"/>
</dbReference>
<evidence type="ECO:0000259" key="1">
    <source>
        <dbReference type="Pfam" id="PF00561"/>
    </source>
</evidence>
<dbReference type="Pfam" id="PF00561">
    <property type="entry name" value="Abhydrolase_1"/>
    <property type="match status" value="1"/>
</dbReference>
<organism evidence="2">
    <name type="scientific">Paraconexibacter sp. AEG42_29</name>
    <dbReference type="NCBI Taxonomy" id="2997339"/>
    <lineage>
        <taxon>Bacteria</taxon>
        <taxon>Bacillati</taxon>
        <taxon>Actinomycetota</taxon>
        <taxon>Thermoleophilia</taxon>
        <taxon>Solirubrobacterales</taxon>
        <taxon>Paraconexibacteraceae</taxon>
        <taxon>Paraconexibacter</taxon>
    </lineage>
</organism>
<evidence type="ECO:0000313" key="2">
    <source>
        <dbReference type="EMBL" id="XAY03785.1"/>
    </source>
</evidence>
<dbReference type="PANTHER" id="PTHR43798">
    <property type="entry name" value="MONOACYLGLYCEROL LIPASE"/>
    <property type="match status" value="1"/>
</dbReference>
<dbReference type="RefSeq" id="WP_354700337.1">
    <property type="nucleotide sequence ID" value="NZ_CP114014.1"/>
</dbReference>
<protein>
    <recommendedName>
        <fullName evidence="1">AB hydrolase-1 domain-containing protein</fullName>
    </recommendedName>
</protein>
<dbReference type="KEGG" id="parq:DSM112329_00606"/>
<name>A0AAU7AQL2_9ACTN</name>